<evidence type="ECO:0000313" key="12">
    <source>
        <dbReference type="Proteomes" id="UP000186777"/>
    </source>
</evidence>
<comment type="caution">
    <text evidence="11">The sequence shown here is derived from an EMBL/GenBank/DDBJ whole genome shotgun (WGS) entry which is preliminary data.</text>
</comment>
<dbReference type="GO" id="GO:0005886">
    <property type="term" value="C:plasma membrane"/>
    <property type="evidence" value="ECO:0007669"/>
    <property type="project" value="UniProtKB-SubCell"/>
</dbReference>
<evidence type="ECO:0000256" key="9">
    <source>
        <dbReference type="ARBA" id="ARBA00037998"/>
    </source>
</evidence>
<evidence type="ECO:0000256" key="1">
    <source>
        <dbReference type="ARBA" id="ARBA00004651"/>
    </source>
</evidence>
<evidence type="ECO:0000256" key="5">
    <source>
        <dbReference type="ARBA" id="ARBA00022692"/>
    </source>
</evidence>
<dbReference type="GO" id="GO:0005304">
    <property type="term" value="F:L-valine transmembrane transporter activity"/>
    <property type="evidence" value="ECO:0007669"/>
    <property type="project" value="TreeGrafter"/>
</dbReference>
<dbReference type="InterPro" id="IPR052157">
    <property type="entry name" value="BCAA_transport_permease"/>
</dbReference>
<reference evidence="11 12" key="1">
    <citation type="journal article" date="2016" name="Nat. Biotechnol.">
        <title>Measurement of bacterial replication rates in microbial communities.</title>
        <authorList>
            <person name="Brown C.T."/>
            <person name="Olm M.R."/>
            <person name="Thomas B.C."/>
            <person name="Banfield J.F."/>
        </authorList>
    </citation>
    <scope>NUCLEOTIDE SEQUENCE [LARGE SCALE GENOMIC DNA]</scope>
    <source>
        <strain evidence="11">46_33</strain>
    </source>
</reference>
<dbReference type="CDD" id="cd06582">
    <property type="entry name" value="TM_PBP1_LivH_like"/>
    <property type="match status" value="1"/>
</dbReference>
<dbReference type="Pfam" id="PF02653">
    <property type="entry name" value="BPD_transp_2"/>
    <property type="match status" value="1"/>
</dbReference>
<dbReference type="InterPro" id="IPR037294">
    <property type="entry name" value="ABC_BtuC-like"/>
</dbReference>
<keyword evidence="2" id="KW-0813">Transport</keyword>
<evidence type="ECO:0000256" key="2">
    <source>
        <dbReference type="ARBA" id="ARBA00022448"/>
    </source>
</evidence>
<evidence type="ECO:0000313" key="11">
    <source>
        <dbReference type="EMBL" id="OLA36157.1"/>
    </source>
</evidence>
<gene>
    <name evidence="11" type="ORF">BHW43_11035</name>
</gene>
<evidence type="ECO:0000256" key="3">
    <source>
        <dbReference type="ARBA" id="ARBA00022475"/>
    </source>
</evidence>
<organism evidence="11 12">
    <name type="scientific">Phascolarctobacterium succinatutens</name>
    <dbReference type="NCBI Taxonomy" id="626940"/>
    <lineage>
        <taxon>Bacteria</taxon>
        <taxon>Bacillati</taxon>
        <taxon>Bacillota</taxon>
        <taxon>Negativicutes</taxon>
        <taxon>Acidaminococcales</taxon>
        <taxon>Acidaminococcaceae</taxon>
        <taxon>Phascolarctobacterium</taxon>
    </lineage>
</organism>
<evidence type="ECO:0000256" key="8">
    <source>
        <dbReference type="ARBA" id="ARBA00023136"/>
    </source>
</evidence>
<dbReference type="GO" id="GO:0015188">
    <property type="term" value="F:L-isoleucine transmembrane transporter activity"/>
    <property type="evidence" value="ECO:0007669"/>
    <property type="project" value="TreeGrafter"/>
</dbReference>
<evidence type="ECO:0000256" key="7">
    <source>
        <dbReference type="ARBA" id="ARBA00022989"/>
    </source>
</evidence>
<dbReference type="GO" id="GO:0015190">
    <property type="term" value="F:L-leucine transmembrane transporter activity"/>
    <property type="evidence" value="ECO:0007669"/>
    <property type="project" value="TreeGrafter"/>
</dbReference>
<feature type="transmembrane region" description="Helical" evidence="10">
    <location>
        <begin position="192"/>
        <end position="215"/>
    </location>
</feature>
<accession>A0A1Q6R1F4</accession>
<feature type="transmembrane region" description="Helical" evidence="10">
    <location>
        <begin position="97"/>
        <end position="119"/>
    </location>
</feature>
<feature type="transmembrane region" description="Helical" evidence="10">
    <location>
        <begin position="230"/>
        <end position="255"/>
    </location>
</feature>
<dbReference type="PANTHER" id="PTHR11795">
    <property type="entry name" value="BRANCHED-CHAIN AMINO ACID TRANSPORT SYSTEM PERMEASE PROTEIN LIVH"/>
    <property type="match status" value="1"/>
</dbReference>
<feature type="transmembrane region" description="Helical" evidence="10">
    <location>
        <begin position="262"/>
        <end position="282"/>
    </location>
</feature>
<name>A0A1Q6R1F4_9FIRM</name>
<keyword evidence="4" id="KW-0997">Cell inner membrane</keyword>
<dbReference type="GO" id="GO:0015808">
    <property type="term" value="P:L-alanine transport"/>
    <property type="evidence" value="ECO:0007669"/>
    <property type="project" value="TreeGrafter"/>
</dbReference>
<dbReference type="STRING" id="626940.BHW43_11035"/>
<evidence type="ECO:0000256" key="4">
    <source>
        <dbReference type="ARBA" id="ARBA00022519"/>
    </source>
</evidence>
<dbReference type="GO" id="GO:1903806">
    <property type="term" value="P:L-isoleucine import across plasma membrane"/>
    <property type="evidence" value="ECO:0007669"/>
    <property type="project" value="TreeGrafter"/>
</dbReference>
<dbReference type="Proteomes" id="UP000186777">
    <property type="component" value="Unassembled WGS sequence"/>
</dbReference>
<keyword evidence="6" id="KW-0029">Amino-acid transport</keyword>
<comment type="subcellular location">
    <subcellularLocation>
        <location evidence="1">Cell membrane</location>
        <topology evidence="1">Multi-pass membrane protein</topology>
    </subcellularLocation>
</comment>
<dbReference type="AlphaFoldDB" id="A0A1Q6R1F4"/>
<feature type="transmembrane region" description="Helical" evidence="10">
    <location>
        <begin position="12"/>
        <end position="34"/>
    </location>
</feature>
<dbReference type="Gene3D" id="1.10.3470.10">
    <property type="entry name" value="ABC transporter involved in vitamin B12 uptake, BtuC"/>
    <property type="match status" value="1"/>
</dbReference>
<dbReference type="GO" id="GO:0015192">
    <property type="term" value="F:L-phenylalanine transmembrane transporter activity"/>
    <property type="evidence" value="ECO:0007669"/>
    <property type="project" value="TreeGrafter"/>
</dbReference>
<feature type="transmembrane region" description="Helical" evidence="10">
    <location>
        <begin position="69"/>
        <end position="88"/>
    </location>
</feature>
<keyword evidence="8 10" id="KW-0472">Membrane</keyword>
<sequence length="296" mass="31397">METFIHQFFQQLINGVSLGSIYALIALGYTMIYGIIKLINFAHGDIYMLGAYFGFFATTQLGLPFIPAILFSMAGAAIAGIIIERVAYRPMRNAPRIAILITAIGVSFFLEYSMILLVSPQPRTFPAVFGATVYHLGPLVANSQQIVILLSAIILMAVLTYIVNKTKAGKAMRAVSYDADAARLMGINIDRVISTTFALGSALAAAGGVLVGVYYNSIDPLMGMMPGLKAFVAAVLGGIGIIPGAMIGGIILGVVEAMVSGFISSTFRDAAAFGILIIILLYKPSGLLGKNVREKV</sequence>
<keyword evidence="7 10" id="KW-1133">Transmembrane helix</keyword>
<feature type="transmembrane region" description="Helical" evidence="10">
    <location>
        <begin position="139"/>
        <end position="163"/>
    </location>
</feature>
<comment type="similarity">
    <text evidence="9">Belongs to the binding-protein-dependent transport system permease family. LivHM subfamily.</text>
</comment>
<dbReference type="GO" id="GO:0042941">
    <property type="term" value="P:D-alanine transmembrane transport"/>
    <property type="evidence" value="ECO:0007669"/>
    <property type="project" value="TreeGrafter"/>
</dbReference>
<protein>
    <submittedName>
        <fullName evidence="11">Branched-chain amino acid ABC transporter permease</fullName>
    </submittedName>
</protein>
<evidence type="ECO:0000256" key="6">
    <source>
        <dbReference type="ARBA" id="ARBA00022970"/>
    </source>
</evidence>
<dbReference type="InterPro" id="IPR001851">
    <property type="entry name" value="ABC_transp_permease"/>
</dbReference>
<dbReference type="RefSeq" id="WP_021719847.1">
    <property type="nucleotide sequence ID" value="NZ_CATZLJ010000080.1"/>
</dbReference>
<evidence type="ECO:0000256" key="10">
    <source>
        <dbReference type="SAM" id="Phobius"/>
    </source>
</evidence>
<proteinExistence type="inferred from homology"/>
<keyword evidence="5 10" id="KW-0812">Transmembrane</keyword>
<dbReference type="EMBL" id="MNTG01000048">
    <property type="protein sequence ID" value="OLA36157.1"/>
    <property type="molecule type" value="Genomic_DNA"/>
</dbReference>
<dbReference type="PANTHER" id="PTHR11795:SF371">
    <property type="entry name" value="HIGH-AFFINITY BRANCHED-CHAIN AMINO ACID TRANSPORT SYSTEM PERMEASE PROTEIN LIVH"/>
    <property type="match status" value="1"/>
</dbReference>
<keyword evidence="3" id="KW-1003">Cell membrane</keyword>